<dbReference type="Gene3D" id="2.60.40.10">
    <property type="entry name" value="Immunoglobulins"/>
    <property type="match status" value="3"/>
</dbReference>
<feature type="transmembrane region" description="Helical" evidence="2">
    <location>
        <begin position="946"/>
        <end position="968"/>
    </location>
</feature>
<dbReference type="AlphaFoldDB" id="A0A4Z0RQ01"/>
<comment type="caution">
    <text evidence="6">The sequence shown here is derived from an EMBL/GenBank/DDBJ whole genome shotgun (WGS) entry which is preliminary data.</text>
</comment>
<feature type="domain" description="SpaA-like prealbumin fold" evidence="4">
    <location>
        <begin position="247"/>
        <end position="354"/>
    </location>
</feature>
<reference evidence="6 7" key="2">
    <citation type="journal article" date="2021" name="Int. J. Food Microbiol.">
        <title>Safety demonstration of a microbial species for use in the food chain: Weissella confusa.</title>
        <authorList>
            <person name="Bourdichon F."/>
            <person name="Patrone V."/>
            <person name="Fontana A."/>
            <person name="Milani G."/>
            <person name="Morelli L."/>
        </authorList>
    </citation>
    <scope>NUCLEOTIDE SEQUENCE [LARGE SCALE GENOMIC DNA]</scope>
    <source>
        <strain evidence="5">CCUG 30943</strain>
        <strain evidence="6 7">CCUG 43002</strain>
    </source>
</reference>
<dbReference type="InterPro" id="IPR013783">
    <property type="entry name" value="Ig-like_fold"/>
</dbReference>
<dbReference type="Proteomes" id="UP000808038">
    <property type="component" value="Unassembled WGS sequence"/>
</dbReference>
<gene>
    <name evidence="6" type="ORF">HAU20_09255</name>
    <name evidence="5" type="ORF">HAU43_08565</name>
</gene>
<dbReference type="Proteomes" id="UP000728106">
    <property type="component" value="Unassembled WGS sequence"/>
</dbReference>
<dbReference type="EMBL" id="JAAOCX010000011">
    <property type="protein sequence ID" value="MBJ7633132.1"/>
    <property type="molecule type" value="Genomic_DNA"/>
</dbReference>
<reference evidence="6" key="1">
    <citation type="submission" date="2020-02" db="EMBL/GenBank/DDBJ databases">
        <authorList>
            <person name="Fontana A."/>
            <person name="Patrone V."/>
            <person name="Morelli L."/>
        </authorList>
    </citation>
    <scope>NUCLEOTIDE SEQUENCE</scope>
    <source>
        <strain evidence="5">CCUG 30943</strain>
        <strain evidence="6">CCUG 43002</strain>
    </source>
</reference>
<feature type="region of interest" description="Disordered" evidence="1">
    <location>
        <begin position="506"/>
        <end position="536"/>
    </location>
</feature>
<dbReference type="RefSeq" id="WP_004560075.1">
    <property type="nucleotide sequence ID" value="NZ_ALXH01000035.1"/>
</dbReference>
<evidence type="ECO:0000256" key="1">
    <source>
        <dbReference type="SAM" id="MobiDB-lite"/>
    </source>
</evidence>
<feature type="chain" id="PRO_5044616919" description="SpaA-like prealbumin fold domain-containing protein" evidence="3">
    <location>
        <begin position="27"/>
        <end position="977"/>
    </location>
</feature>
<dbReference type="Pfam" id="PF17802">
    <property type="entry name" value="SpaA"/>
    <property type="match status" value="1"/>
</dbReference>
<evidence type="ECO:0000256" key="3">
    <source>
        <dbReference type="SAM" id="SignalP"/>
    </source>
</evidence>
<keyword evidence="2" id="KW-0472">Membrane</keyword>
<keyword evidence="2" id="KW-0812">Transmembrane</keyword>
<keyword evidence="7" id="KW-1185">Reference proteome</keyword>
<keyword evidence="2" id="KW-1133">Transmembrane helix</keyword>
<accession>A0A4Z0RQ01</accession>
<proteinExistence type="predicted"/>
<keyword evidence="3" id="KW-0732">Signal</keyword>
<evidence type="ECO:0000259" key="4">
    <source>
        <dbReference type="Pfam" id="PF17802"/>
    </source>
</evidence>
<feature type="signal peptide" evidence="3">
    <location>
        <begin position="1"/>
        <end position="26"/>
    </location>
</feature>
<evidence type="ECO:0000313" key="6">
    <source>
        <dbReference type="EMBL" id="MBJ7639564.1"/>
    </source>
</evidence>
<evidence type="ECO:0000313" key="5">
    <source>
        <dbReference type="EMBL" id="MBJ7633132.1"/>
    </source>
</evidence>
<protein>
    <recommendedName>
        <fullName evidence="4">SpaA-like prealbumin fold domain-containing protein</fullName>
    </recommendedName>
</protein>
<evidence type="ECO:0000313" key="7">
    <source>
        <dbReference type="Proteomes" id="UP000728106"/>
    </source>
</evidence>
<dbReference type="EMBL" id="JAAOCP010000012">
    <property type="protein sequence ID" value="MBJ7639564.1"/>
    <property type="molecule type" value="Genomic_DNA"/>
</dbReference>
<feature type="compositionally biased region" description="Polar residues" evidence="1">
    <location>
        <begin position="520"/>
        <end position="530"/>
    </location>
</feature>
<dbReference type="InterPro" id="IPR041033">
    <property type="entry name" value="SpaA_PFL_dom_1"/>
</dbReference>
<evidence type="ECO:0000256" key="2">
    <source>
        <dbReference type="SAM" id="Phobius"/>
    </source>
</evidence>
<organism evidence="6 7">
    <name type="scientific">Weissella confusa</name>
    <name type="common">Lactobacillus confusus</name>
    <dbReference type="NCBI Taxonomy" id="1583"/>
    <lineage>
        <taxon>Bacteria</taxon>
        <taxon>Bacillati</taxon>
        <taxon>Bacillota</taxon>
        <taxon>Bacilli</taxon>
        <taxon>Lactobacillales</taxon>
        <taxon>Lactobacillaceae</taxon>
        <taxon>Weissella</taxon>
    </lineage>
</organism>
<name>A0A4Z0RQ01_WEICO</name>
<sequence>MAKWKNIALISTIVAPIAFGVGDAFAQANRPTNDSDGTTVILHKRETQGAEIADKDSETLYWGDGNKDESGGFTSWKWESGVTFTAYSLGNIVSIDSNGKPKIAEVDVPGTNGKYQWNDILEAVDATSAKFQGKYSASSNQYAIEFVEQRDFDAIDLQEALTDAKVSSVPFKATDDNGETKNDLKNGDWIILEDIKDGTQPSDSIETFATPMVLSLPMLNAKSANDWFGTDKDSELNLYPKNYTDTGNLRVIKKDGETNKAVKGATIAIMQLNEANKATLEDKLAKGLLSEKTTDIEETLESYAEAGSLQYKLITDADNGVVFNDLVPGETYYVLEVAAPDGYLPNGKLQEAKLRSARDRSIDPEVDGDDVTVQHRGGKYELKNYDLPGLDKDINVLKAAGVKDLQVNDIEENGNPIYDNKNADYDYPFQDNDIDFGVSRGKPFNYTIDLETNGDIASYTKFGISDTVPYQVEINSWTLYARVGTGGYVEATGEDEADGLVPILQAVDPDGNETDHSPTDGLSQKSQPYDSKNPDLEKKGVSFKFYSQEMATLFGYEGAWINDKNDPGYKASLEAQTTYISDELIWMHGQSGEYHFDPENRAVQTTGDEKPVNGQMNIEFKKTFLQKYGSWERFKNASTKQNNASLVFKMNAQTNSAAQANVGGTNSDKDPASPDAQTDMINNRVAFTYNNGYLTGTLRDQSQTHAVGWEFRKEDSKGNAIGNAGFDLGRVVTAENVENVISQLISANNNGHEVQRENLLAMANKLGYTGDDEAKLTKIQDHLKGQAQTLRDAVKNGEQTMVWFIHLDDTTAKQPVIDAMASNMEMGDIYWVVDQELSTTHMSGMQDETTPDGYFQYCGVADGQYVLHEAITPKGFKQMDDLKFTIGGPGSYYVSGDGADLDEYPLVTSAGDNQDMGSDNQITGKNQGEGQNWAEIKNYKKSVLPVVGGVGALSLLFIGAIAMIASYIKRKTDMREN</sequence>